<dbReference type="GO" id="GO:0008643">
    <property type="term" value="P:carbohydrate transport"/>
    <property type="evidence" value="ECO:0007669"/>
    <property type="project" value="InterPro"/>
</dbReference>
<dbReference type="InterPro" id="IPR036259">
    <property type="entry name" value="MFS_trans_sf"/>
</dbReference>
<feature type="transmembrane region" description="Helical" evidence="1">
    <location>
        <begin position="287"/>
        <end position="305"/>
    </location>
</feature>
<protein>
    <submittedName>
        <fullName evidence="2">Na+/melibiose symporter-like transporter</fullName>
    </submittedName>
</protein>
<dbReference type="Proteomes" id="UP000244161">
    <property type="component" value="Unassembled WGS sequence"/>
</dbReference>
<dbReference type="GO" id="GO:0015293">
    <property type="term" value="F:symporter activity"/>
    <property type="evidence" value="ECO:0007669"/>
    <property type="project" value="InterPro"/>
</dbReference>
<reference evidence="2 3" key="1">
    <citation type="submission" date="2018-04" db="EMBL/GenBank/DDBJ databases">
        <title>Genomic Encyclopedia of Archaeal and Bacterial Type Strains, Phase II (KMG-II): from individual species to whole genera.</title>
        <authorList>
            <person name="Goeker M."/>
        </authorList>
    </citation>
    <scope>NUCLEOTIDE SEQUENCE [LARGE SCALE GENOMIC DNA]</scope>
    <source>
        <strain evidence="2 3">DSM 18806</strain>
    </source>
</reference>
<sequence length="493" mass="54965">METTVKKVEIPKESRYRRAKTWQIGAFALNNSATNIFLYLMMFVSYYATGVVGLGTVIVSTLITMSRIWDGVTDPIIGLWIDKTDGKFGKFRPFMILGWVVMTIITLLMFFTTHLVPQNLRLIYFILLYLVYIVGYTFQTACTKAGQTVLTNDPQQRPLFSTFDMSYTSLLFAGAAVYVSNYMVPKHGGFTESFFHEFVITVVIIAGIMTALAVIGLWEKDRTENFGTGGVQQQIKLKDMFNIIKGNRPLQMLIVAASTDKLAATVSSNSIVMVMLFGIVIGDFGVFGSISAITMIPVLILIQIGTRYARKFGSKKALVVSTWMCIALYTAMFLLLWLGDPTQIRMTDMNAMSIAFISLYILATGVRNVSGGIVIPMIPDITDYEVYKNDLYAPGVMGTIFSFVDKMISSLGQTVIGILLAYIGFKEVFPSVDTPPSTAIFWVTMFLFVGMMILGWVASLIAMKFYELDDKRMAEIQTELADRRDAKKAAAEQ</sequence>
<dbReference type="SUPFAM" id="SSF103473">
    <property type="entry name" value="MFS general substrate transporter"/>
    <property type="match status" value="1"/>
</dbReference>
<dbReference type="RefSeq" id="WP_211306198.1">
    <property type="nucleotide sequence ID" value="NZ_QAOM01000016.1"/>
</dbReference>
<dbReference type="EMBL" id="QAOM01000016">
    <property type="protein sequence ID" value="PTQ82682.1"/>
    <property type="molecule type" value="Genomic_DNA"/>
</dbReference>
<accession>A0A2T5IFV0</accession>
<feature type="transmembrane region" description="Helical" evidence="1">
    <location>
        <begin position="262"/>
        <end position="281"/>
    </location>
</feature>
<evidence type="ECO:0000313" key="3">
    <source>
        <dbReference type="Proteomes" id="UP000244161"/>
    </source>
</evidence>
<dbReference type="PANTHER" id="PTHR11328:SF24">
    <property type="entry name" value="MAJOR FACILITATOR SUPERFAMILY (MFS) PROFILE DOMAIN-CONTAINING PROTEIN"/>
    <property type="match status" value="1"/>
</dbReference>
<keyword evidence="1" id="KW-0812">Transmembrane</keyword>
<comment type="caution">
    <text evidence="2">The sequence shown here is derived from an EMBL/GenBank/DDBJ whole genome shotgun (WGS) entry which is preliminary data.</text>
</comment>
<organism evidence="2 3">
    <name type="scientific">Trichococcus patagoniensis</name>
    <dbReference type="NCBI Taxonomy" id="382641"/>
    <lineage>
        <taxon>Bacteria</taxon>
        <taxon>Bacillati</taxon>
        <taxon>Bacillota</taxon>
        <taxon>Bacilli</taxon>
        <taxon>Lactobacillales</taxon>
        <taxon>Carnobacteriaceae</taxon>
        <taxon>Trichococcus</taxon>
    </lineage>
</organism>
<feature type="transmembrane region" description="Helical" evidence="1">
    <location>
        <begin position="317"/>
        <end position="339"/>
    </location>
</feature>
<feature type="transmembrane region" description="Helical" evidence="1">
    <location>
        <begin position="96"/>
        <end position="116"/>
    </location>
</feature>
<dbReference type="GO" id="GO:0005886">
    <property type="term" value="C:plasma membrane"/>
    <property type="evidence" value="ECO:0007669"/>
    <property type="project" value="TreeGrafter"/>
</dbReference>
<dbReference type="Pfam" id="PF13347">
    <property type="entry name" value="MFS_2"/>
    <property type="match status" value="1"/>
</dbReference>
<feature type="transmembrane region" description="Helical" evidence="1">
    <location>
        <begin position="351"/>
        <end position="369"/>
    </location>
</feature>
<keyword evidence="1" id="KW-0472">Membrane</keyword>
<keyword evidence="3" id="KW-1185">Reference proteome</keyword>
<feature type="transmembrane region" description="Helical" evidence="1">
    <location>
        <begin position="36"/>
        <end position="59"/>
    </location>
</feature>
<dbReference type="AlphaFoldDB" id="A0A2T5IFV0"/>
<dbReference type="Gene3D" id="1.20.1250.20">
    <property type="entry name" value="MFS general substrate transporter like domains"/>
    <property type="match status" value="1"/>
</dbReference>
<name>A0A2T5IFV0_9LACT</name>
<dbReference type="InterPro" id="IPR039672">
    <property type="entry name" value="MFS_2"/>
</dbReference>
<evidence type="ECO:0000313" key="2">
    <source>
        <dbReference type="EMBL" id="PTQ82682.1"/>
    </source>
</evidence>
<feature type="transmembrane region" description="Helical" evidence="1">
    <location>
        <begin position="198"/>
        <end position="218"/>
    </location>
</feature>
<feature type="transmembrane region" description="Helical" evidence="1">
    <location>
        <begin position="122"/>
        <end position="138"/>
    </location>
</feature>
<feature type="transmembrane region" description="Helical" evidence="1">
    <location>
        <begin position="440"/>
        <end position="463"/>
    </location>
</feature>
<evidence type="ECO:0000256" key="1">
    <source>
        <dbReference type="SAM" id="Phobius"/>
    </source>
</evidence>
<proteinExistence type="predicted"/>
<dbReference type="PANTHER" id="PTHR11328">
    <property type="entry name" value="MAJOR FACILITATOR SUPERFAMILY DOMAIN-CONTAINING PROTEIN"/>
    <property type="match status" value="1"/>
</dbReference>
<gene>
    <name evidence="2" type="ORF">C8U37_11623</name>
</gene>
<feature type="transmembrane region" description="Helical" evidence="1">
    <location>
        <begin position="407"/>
        <end position="425"/>
    </location>
</feature>
<feature type="transmembrane region" description="Helical" evidence="1">
    <location>
        <begin position="159"/>
        <end position="178"/>
    </location>
</feature>
<keyword evidence="1" id="KW-1133">Transmembrane helix</keyword>